<dbReference type="InterPro" id="IPR014436">
    <property type="entry name" value="Extradiol_dOase_DODA"/>
</dbReference>
<evidence type="ECO:0000259" key="6">
    <source>
        <dbReference type="Pfam" id="PF02900"/>
    </source>
</evidence>
<organism evidence="7 8">
    <name type="scientific">Clonostachys solani</name>
    <dbReference type="NCBI Taxonomy" id="160281"/>
    <lineage>
        <taxon>Eukaryota</taxon>
        <taxon>Fungi</taxon>
        <taxon>Dikarya</taxon>
        <taxon>Ascomycota</taxon>
        <taxon>Pezizomycotina</taxon>
        <taxon>Sordariomycetes</taxon>
        <taxon>Hypocreomycetidae</taxon>
        <taxon>Hypocreales</taxon>
        <taxon>Bionectriaceae</taxon>
        <taxon>Clonostachys</taxon>
    </lineage>
</organism>
<keyword evidence="3" id="KW-0479">Metal-binding</keyword>
<name>A0A9P0EK66_9HYPO</name>
<dbReference type="GO" id="GO:0016702">
    <property type="term" value="F:oxidoreductase activity, acting on single donors with incorporation of molecular oxygen, incorporation of two atoms of oxygen"/>
    <property type="evidence" value="ECO:0007669"/>
    <property type="project" value="UniProtKB-ARBA"/>
</dbReference>
<evidence type="ECO:0000256" key="1">
    <source>
        <dbReference type="ARBA" id="ARBA00001947"/>
    </source>
</evidence>
<dbReference type="OrthoDB" id="7396853at2759"/>
<evidence type="ECO:0000256" key="4">
    <source>
        <dbReference type="ARBA" id="ARBA00022833"/>
    </source>
</evidence>
<gene>
    <name evidence="7" type="ORF">CSOL1703_00016495</name>
</gene>
<evidence type="ECO:0000313" key="8">
    <source>
        <dbReference type="Proteomes" id="UP000775872"/>
    </source>
</evidence>
<dbReference type="EMBL" id="CABFOC020000050">
    <property type="protein sequence ID" value="CAH0054426.1"/>
    <property type="molecule type" value="Genomic_DNA"/>
</dbReference>
<dbReference type="CDD" id="cd07363">
    <property type="entry name" value="45_DOPA_Dioxygenase"/>
    <property type="match status" value="1"/>
</dbReference>
<dbReference type="Proteomes" id="UP000775872">
    <property type="component" value="Unassembled WGS sequence"/>
</dbReference>
<evidence type="ECO:0000256" key="5">
    <source>
        <dbReference type="ARBA" id="ARBA00023002"/>
    </source>
</evidence>
<dbReference type="Pfam" id="PF02900">
    <property type="entry name" value="LigB"/>
    <property type="match status" value="1"/>
</dbReference>
<dbReference type="Gene3D" id="3.40.830.10">
    <property type="entry name" value="LigB-like"/>
    <property type="match status" value="1"/>
</dbReference>
<accession>A0A9P0EK66</accession>
<reference evidence="7" key="1">
    <citation type="submission" date="2021-10" db="EMBL/GenBank/DDBJ databases">
        <authorList>
            <person name="Piombo E."/>
        </authorList>
    </citation>
    <scope>NUCLEOTIDE SEQUENCE</scope>
</reference>
<evidence type="ECO:0000256" key="2">
    <source>
        <dbReference type="ARBA" id="ARBA00007581"/>
    </source>
</evidence>
<dbReference type="PANTHER" id="PTHR30096">
    <property type="entry name" value="4,5-DOPA DIOXYGENASE EXTRADIOL-LIKE PROTEIN"/>
    <property type="match status" value="1"/>
</dbReference>
<proteinExistence type="inferred from homology"/>
<dbReference type="InterPro" id="IPR004183">
    <property type="entry name" value="Xdiol_dOase_suB"/>
</dbReference>
<feature type="domain" description="Extradiol ring-cleavage dioxygenase class III enzyme subunit B" evidence="6">
    <location>
        <begin position="15"/>
        <end position="259"/>
    </location>
</feature>
<sequence length="295" mass="33167">MAKSIQSPPGLSPVHFFSHGSTAMLGEESRSADYWRRCGDAALANGIKHVVIMGAHWAAINDEIHVATNPAPTKAPIGGVHPRKYIDYKLNPDILMAERVIYILKDQGFNCKADPNFIWIHDVYLILIRTFPHGCPPTTIISMNARFDPHYHMRVGSSLRHLRREKDVLFIGSGGAVHNLYRNIWTPLLRHADNFAMETPPGHWALDFRQEFEDAIMRNTGPALRKAMAMLMKLPMYRDAHATDDHIMPAMFVAGLVGAVQDVRTLVELGAEDWELTNMCNSQYTLGSWDAIKSI</sequence>
<keyword evidence="8" id="KW-1185">Reference proteome</keyword>
<dbReference type="GO" id="GO:0008270">
    <property type="term" value="F:zinc ion binding"/>
    <property type="evidence" value="ECO:0007669"/>
    <property type="project" value="InterPro"/>
</dbReference>
<comment type="cofactor">
    <cofactor evidence="1">
        <name>Zn(2+)</name>
        <dbReference type="ChEBI" id="CHEBI:29105"/>
    </cofactor>
</comment>
<dbReference type="AlphaFoldDB" id="A0A9P0EK66"/>
<keyword evidence="5" id="KW-0560">Oxidoreductase</keyword>
<comment type="similarity">
    <text evidence="2">Belongs to the DODA-type extradiol aromatic ring-opening dioxygenase family.</text>
</comment>
<evidence type="ECO:0000256" key="3">
    <source>
        <dbReference type="ARBA" id="ARBA00022723"/>
    </source>
</evidence>
<dbReference type="GO" id="GO:0008198">
    <property type="term" value="F:ferrous iron binding"/>
    <property type="evidence" value="ECO:0007669"/>
    <property type="project" value="InterPro"/>
</dbReference>
<dbReference type="PIRSF" id="PIRSF006157">
    <property type="entry name" value="Doxgns_DODA"/>
    <property type="match status" value="1"/>
</dbReference>
<dbReference type="PANTHER" id="PTHR30096:SF1">
    <property type="entry name" value="AROMATIC RING-OPENING DIOXYGENASE FAMILY PROTEIN (AFU_ORTHOLOGUE AFUA_7G00640)"/>
    <property type="match status" value="1"/>
</dbReference>
<dbReference type="SUPFAM" id="SSF53213">
    <property type="entry name" value="LigB-like"/>
    <property type="match status" value="1"/>
</dbReference>
<keyword evidence="4" id="KW-0862">Zinc</keyword>
<comment type="caution">
    <text evidence="7">The sequence shown here is derived from an EMBL/GenBank/DDBJ whole genome shotgun (WGS) entry which is preliminary data.</text>
</comment>
<protein>
    <recommendedName>
        <fullName evidence="6">Extradiol ring-cleavage dioxygenase class III enzyme subunit B domain-containing protein</fullName>
    </recommendedName>
</protein>
<evidence type="ECO:0000313" key="7">
    <source>
        <dbReference type="EMBL" id="CAH0054426.1"/>
    </source>
</evidence>